<reference evidence="5" key="1">
    <citation type="journal article" date="2019" name="Int. J. Syst. Evol. Microbiol.">
        <title>The Global Catalogue of Microorganisms (GCM) 10K type strain sequencing project: providing services to taxonomists for standard genome sequencing and annotation.</title>
        <authorList>
            <consortium name="The Broad Institute Genomics Platform"/>
            <consortium name="The Broad Institute Genome Sequencing Center for Infectious Disease"/>
            <person name="Wu L."/>
            <person name="Ma J."/>
        </authorList>
    </citation>
    <scope>NUCLEOTIDE SEQUENCE [LARGE SCALE GENOMIC DNA]</scope>
    <source>
        <strain evidence="5">JCM 9373</strain>
    </source>
</reference>
<protein>
    <recommendedName>
        <fullName evidence="3">Bacterial transcriptional activator domain-containing protein</fullName>
    </recommendedName>
</protein>
<dbReference type="Pfam" id="PF03704">
    <property type="entry name" value="BTAD"/>
    <property type="match status" value="1"/>
</dbReference>
<gene>
    <name evidence="4" type="ORF">GCM10010466_08730</name>
</gene>
<dbReference type="InterPro" id="IPR005158">
    <property type="entry name" value="BTAD"/>
</dbReference>
<dbReference type="SMART" id="SM01043">
    <property type="entry name" value="BTAD"/>
    <property type="match status" value="1"/>
</dbReference>
<evidence type="ECO:0000259" key="3">
    <source>
        <dbReference type="SMART" id="SM01043"/>
    </source>
</evidence>
<feature type="region of interest" description="Disordered" evidence="1">
    <location>
        <begin position="207"/>
        <end position="247"/>
    </location>
</feature>
<evidence type="ECO:0000313" key="5">
    <source>
        <dbReference type="Proteomes" id="UP001500320"/>
    </source>
</evidence>
<dbReference type="CDD" id="cd00118">
    <property type="entry name" value="LysM"/>
    <property type="match status" value="1"/>
</dbReference>
<evidence type="ECO:0000256" key="2">
    <source>
        <dbReference type="SAM" id="Phobius"/>
    </source>
</evidence>
<name>A0ABP6MRJ5_9ACTN</name>
<dbReference type="InterPro" id="IPR036388">
    <property type="entry name" value="WH-like_DNA-bd_sf"/>
</dbReference>
<keyword evidence="5" id="KW-1185">Reference proteome</keyword>
<dbReference type="Proteomes" id="UP001500320">
    <property type="component" value="Unassembled WGS sequence"/>
</dbReference>
<feature type="region of interest" description="Disordered" evidence="1">
    <location>
        <begin position="553"/>
        <end position="577"/>
    </location>
</feature>
<dbReference type="PANTHER" id="PTHR35807">
    <property type="entry name" value="TRANSCRIPTIONAL REGULATOR REDD-RELATED"/>
    <property type="match status" value="1"/>
</dbReference>
<keyword evidence="2" id="KW-0812">Transmembrane</keyword>
<dbReference type="InterPro" id="IPR018392">
    <property type="entry name" value="LysM"/>
</dbReference>
<accession>A0ABP6MRJ5</accession>
<dbReference type="Gene3D" id="3.10.350.10">
    <property type="entry name" value="LysM domain"/>
    <property type="match status" value="1"/>
</dbReference>
<feature type="domain" description="Bacterial transcriptional activator" evidence="3">
    <location>
        <begin position="683"/>
        <end position="822"/>
    </location>
</feature>
<dbReference type="SUPFAM" id="SSF48452">
    <property type="entry name" value="TPR-like"/>
    <property type="match status" value="1"/>
</dbReference>
<dbReference type="RefSeq" id="WP_344856116.1">
    <property type="nucleotide sequence ID" value="NZ_BAAAUT010000005.1"/>
</dbReference>
<sequence>MILIRLLRALLATAVLVTVVIGFPVLFHSVAGFPFPDHFPTVQEVADRLTSRDDGTLFISVVEIVAWGAWASFCLTVVMEIVARLRGLRAAPQLRGLGGMQRLAAYLVASAALAVSAPVSAATAAVAPPPPVAAMAPLHPQLADHLDASEERFHRVEPGDTLREIADKRLGNPRRWVKIWKLNAYSRQPDGRVFTDPDLIHPRWKLRLPTGKPPAAEPARKDPAADSSARGIRLPKPGAVQTPSAKPSVEQAFRSSEAIELSSGSLVAFAYAAGISTAYAANLLHRRRRRIPPSIPEGVQITPEPEPAPAVRELRRAHRRTFTERGEDVPTDAELLRQADSTDVPDGTAIGGRPDGDPVRLQLAGLRLGVTGPGAPNVARYLIVDLLRQASDFRAEVVLCTALAESLLGLPADEPDVMARAVPGLTVVPSPEEALKRFEETHFTRRRMLLEREASTLGELRERDPGEVLPVVVLVAEPDDEASKRITALLGSGQSTGMGALVLGPWTGSTTCEVDDDHRIRGVEGPLAETFEGAQLFHITADEAAAHLRELVPPSETETEEEPSSPADADAWDGPEPVRLSILGPPTVRVRGRSQPLGLSWLQLNTLAYLALHPHGVTRDQLTTALWPDEVCKDIHNTLRHLRNALTTATGYVNPEPRKAPFINASTTKDSAVYRIDPKLVSVDLWDYQAALEQVRTASRSADRLAALQKAAALCQGELAHGLNTEWIEEHRYPLTRSQADTLSQLAEAYETVDPERALDALERARSLDPDVEETYVRIVRLQLRLGRRDEAGRTVQLLRQHQSTLGIDPDLLIEKRLFEILRTGEPSAK</sequence>
<dbReference type="EMBL" id="BAAAUT010000005">
    <property type="protein sequence ID" value="GAA3120149.1"/>
    <property type="molecule type" value="Genomic_DNA"/>
</dbReference>
<proteinExistence type="predicted"/>
<keyword evidence="2" id="KW-0472">Membrane</keyword>
<dbReference type="InterPro" id="IPR036779">
    <property type="entry name" value="LysM_dom_sf"/>
</dbReference>
<evidence type="ECO:0000313" key="4">
    <source>
        <dbReference type="EMBL" id="GAA3120149.1"/>
    </source>
</evidence>
<organism evidence="4 5">
    <name type="scientific">Planomonospora alba</name>
    <dbReference type="NCBI Taxonomy" id="161354"/>
    <lineage>
        <taxon>Bacteria</taxon>
        <taxon>Bacillati</taxon>
        <taxon>Actinomycetota</taxon>
        <taxon>Actinomycetes</taxon>
        <taxon>Streptosporangiales</taxon>
        <taxon>Streptosporangiaceae</taxon>
        <taxon>Planomonospora</taxon>
    </lineage>
</organism>
<keyword evidence="2" id="KW-1133">Transmembrane helix</keyword>
<feature type="transmembrane region" description="Helical" evidence="2">
    <location>
        <begin position="56"/>
        <end position="82"/>
    </location>
</feature>
<dbReference type="InterPro" id="IPR011990">
    <property type="entry name" value="TPR-like_helical_dom_sf"/>
</dbReference>
<dbReference type="InterPro" id="IPR051677">
    <property type="entry name" value="AfsR-DnrI-RedD_regulator"/>
</dbReference>
<comment type="caution">
    <text evidence="4">The sequence shown here is derived from an EMBL/GenBank/DDBJ whole genome shotgun (WGS) entry which is preliminary data.</text>
</comment>
<dbReference type="Gene3D" id="1.25.40.10">
    <property type="entry name" value="Tetratricopeptide repeat domain"/>
    <property type="match status" value="1"/>
</dbReference>
<feature type="transmembrane region" description="Helical" evidence="2">
    <location>
        <begin position="103"/>
        <end position="127"/>
    </location>
</feature>
<evidence type="ECO:0000256" key="1">
    <source>
        <dbReference type="SAM" id="MobiDB-lite"/>
    </source>
</evidence>
<dbReference type="Gene3D" id="1.10.10.10">
    <property type="entry name" value="Winged helix-like DNA-binding domain superfamily/Winged helix DNA-binding domain"/>
    <property type="match status" value="1"/>
</dbReference>